<evidence type="ECO:0000313" key="1">
    <source>
        <dbReference type="EnsemblMetazoa" id="ENSAATROPP003293"/>
    </source>
</evidence>
<proteinExistence type="predicted"/>
<reference evidence="1" key="1">
    <citation type="submission" date="2024-04" db="UniProtKB">
        <authorList>
            <consortium name="EnsemblMetazoa"/>
        </authorList>
    </citation>
    <scope>IDENTIFICATION</scope>
    <source>
        <strain evidence="1">EBRO</strain>
    </source>
</reference>
<dbReference type="AlphaFoldDB" id="A0AAG5CXT8"/>
<dbReference type="Proteomes" id="UP000075880">
    <property type="component" value="Unassembled WGS sequence"/>
</dbReference>
<organism evidence="1 2">
    <name type="scientific">Anopheles atroparvus</name>
    <name type="common">European mosquito</name>
    <dbReference type="NCBI Taxonomy" id="41427"/>
    <lineage>
        <taxon>Eukaryota</taxon>
        <taxon>Metazoa</taxon>
        <taxon>Ecdysozoa</taxon>
        <taxon>Arthropoda</taxon>
        <taxon>Hexapoda</taxon>
        <taxon>Insecta</taxon>
        <taxon>Pterygota</taxon>
        <taxon>Neoptera</taxon>
        <taxon>Endopterygota</taxon>
        <taxon>Diptera</taxon>
        <taxon>Nematocera</taxon>
        <taxon>Culicoidea</taxon>
        <taxon>Culicidae</taxon>
        <taxon>Anophelinae</taxon>
        <taxon>Anopheles</taxon>
    </lineage>
</organism>
<protein>
    <submittedName>
        <fullName evidence="1">Uncharacterized protein</fullName>
    </submittedName>
</protein>
<evidence type="ECO:0000313" key="2">
    <source>
        <dbReference type="Proteomes" id="UP000075880"/>
    </source>
</evidence>
<dbReference type="EnsemblMetazoa" id="ENSAATROPT003429">
    <property type="protein sequence ID" value="ENSAATROPP003293"/>
    <property type="gene ID" value="ENSAATROPG002717"/>
</dbReference>
<keyword evidence="2" id="KW-1185">Reference proteome</keyword>
<sequence length="65" mass="7831">MSRLVRDGYWQEVESLIVPDKAEQVHFWLAFREKNFRNTDSYERTFVTTPRIHPELYTVPESSAR</sequence>
<accession>A0AAG5CXT8</accession>
<name>A0AAG5CXT8_ANOAO</name>